<dbReference type="GO" id="GO:0005737">
    <property type="term" value="C:cytoplasm"/>
    <property type="evidence" value="ECO:0007669"/>
    <property type="project" value="TreeGrafter"/>
</dbReference>
<dbReference type="GO" id="GO:0042984">
    <property type="term" value="P:regulation of amyloid precursor protein biosynthetic process"/>
    <property type="evidence" value="ECO:0007669"/>
    <property type="project" value="TreeGrafter"/>
</dbReference>
<dbReference type="PANTHER" id="PTHR12178">
    <property type="entry name" value="EF-HAND DOMAIN-CONTAINING PROTEIN"/>
    <property type="match status" value="1"/>
</dbReference>
<dbReference type="Gene3D" id="3.30.70.100">
    <property type="match status" value="1"/>
</dbReference>
<accession>A0A9W3AYF4</accession>
<evidence type="ECO:0000259" key="3">
    <source>
        <dbReference type="PROSITE" id="PS51725"/>
    </source>
</evidence>
<feature type="domain" description="EF-hand" evidence="2">
    <location>
        <begin position="11"/>
        <end position="46"/>
    </location>
</feature>
<evidence type="ECO:0000313" key="4">
    <source>
        <dbReference type="Proteomes" id="UP001165740"/>
    </source>
</evidence>
<organism evidence="4 5">
    <name type="scientific">Biomphalaria glabrata</name>
    <name type="common">Bloodfluke planorb</name>
    <name type="synonym">Freshwater snail</name>
    <dbReference type="NCBI Taxonomy" id="6526"/>
    <lineage>
        <taxon>Eukaryota</taxon>
        <taxon>Metazoa</taxon>
        <taxon>Spiralia</taxon>
        <taxon>Lophotrochozoa</taxon>
        <taxon>Mollusca</taxon>
        <taxon>Gastropoda</taxon>
        <taxon>Heterobranchia</taxon>
        <taxon>Euthyneura</taxon>
        <taxon>Panpulmonata</taxon>
        <taxon>Hygrophila</taxon>
        <taxon>Lymnaeoidea</taxon>
        <taxon>Planorbidae</taxon>
        <taxon>Biomphalaria</taxon>
    </lineage>
</organism>
<dbReference type="SUPFAM" id="SSF54909">
    <property type="entry name" value="Dimeric alpha+beta barrel"/>
    <property type="match status" value="1"/>
</dbReference>
<dbReference type="InterPro" id="IPR002048">
    <property type="entry name" value="EF_hand_dom"/>
</dbReference>
<sequence>MADVKTDHQVQGMTVFLDIFRRADKNDDGFISWEEFVSYFADGVMGKEELQNLFHEIDSHNTNNIDTVELCTYFSQHLNKEFEDMFGFMEKMNEKMSSAMHGTAQTYKDAERKEKFMMRFFLKEIRNQVLALQFQFDAALETLDAQAREERQDIHPVVAEDLKKSPASTIVPGHIARRAKRQVSSMSSGLEEISLVVDQNIGKITSTDGSLLNVQIDRLASLLDRVERKINFDGFRDEEIVTDSDDTILLVQREFFVLEDKLDDFVAQLRAYVDTTQGFRGCLNLSVREIKPNHSYIIYELWVSEEKYLHNCDSPSTKQLVSVTAELLKKPETVHSMMIPKSWWKRTF</sequence>
<evidence type="ECO:0000259" key="2">
    <source>
        <dbReference type="PROSITE" id="PS50222"/>
    </source>
</evidence>
<evidence type="ECO:0000256" key="1">
    <source>
        <dbReference type="ARBA" id="ARBA00022837"/>
    </source>
</evidence>
<keyword evidence="1" id="KW-0106">Calcium</keyword>
<dbReference type="InterPro" id="IPR011992">
    <property type="entry name" value="EF-hand-dom_pair"/>
</dbReference>
<evidence type="ECO:0000313" key="5">
    <source>
        <dbReference type="RefSeq" id="XP_055892248.1"/>
    </source>
</evidence>
<dbReference type="InterPro" id="IPR011008">
    <property type="entry name" value="Dimeric_a/b-barrel"/>
</dbReference>
<dbReference type="GeneID" id="106065770"/>
<dbReference type="InterPro" id="IPR007138">
    <property type="entry name" value="ABM_dom"/>
</dbReference>
<dbReference type="Pfam" id="PF03992">
    <property type="entry name" value="ABM"/>
    <property type="match status" value="1"/>
</dbReference>
<dbReference type="OrthoDB" id="289247at2759"/>
<name>A0A9W3AYF4_BIOGL</name>
<dbReference type="AlphaFoldDB" id="A0A9W3AYF4"/>
<protein>
    <submittedName>
        <fullName evidence="5">N-terminal EF-hand calcium-binding protein 1-like isoform X1</fullName>
    </submittedName>
</protein>
<reference evidence="5" key="1">
    <citation type="submission" date="2025-08" db="UniProtKB">
        <authorList>
            <consortium name="RefSeq"/>
        </authorList>
    </citation>
    <scope>IDENTIFICATION</scope>
</reference>
<dbReference type="Pfam" id="PF13202">
    <property type="entry name" value="EF-hand_5"/>
    <property type="match status" value="1"/>
</dbReference>
<dbReference type="PANTHER" id="PTHR12178:SF10">
    <property type="entry name" value="N-TERMINAL EF-HAND CALCIUM-BINDING PROTEIN 1-LIKE ISOFORM X1"/>
    <property type="match status" value="1"/>
</dbReference>
<dbReference type="OMA" id="RFLMREI"/>
<dbReference type="GO" id="GO:0005509">
    <property type="term" value="F:calcium ion binding"/>
    <property type="evidence" value="ECO:0007669"/>
    <property type="project" value="InterPro"/>
</dbReference>
<dbReference type="SUPFAM" id="SSF47473">
    <property type="entry name" value="EF-hand"/>
    <property type="match status" value="1"/>
</dbReference>
<feature type="domain" description="ABM" evidence="3">
    <location>
        <begin position="249"/>
        <end position="337"/>
    </location>
</feature>
<dbReference type="RefSeq" id="XP_055892248.1">
    <property type="nucleotide sequence ID" value="XM_056036273.1"/>
</dbReference>
<dbReference type="InterPro" id="IPR039862">
    <property type="entry name" value="NECAB1/2/3"/>
</dbReference>
<dbReference type="Gene3D" id="1.10.238.10">
    <property type="entry name" value="EF-hand"/>
    <property type="match status" value="1"/>
</dbReference>
<dbReference type="PROSITE" id="PS51725">
    <property type="entry name" value="ABM"/>
    <property type="match status" value="1"/>
</dbReference>
<dbReference type="PROSITE" id="PS50222">
    <property type="entry name" value="EF_HAND_2"/>
    <property type="match status" value="1"/>
</dbReference>
<keyword evidence="4" id="KW-1185">Reference proteome</keyword>
<gene>
    <name evidence="5" type="primary">LOC106065770</name>
</gene>
<dbReference type="Proteomes" id="UP001165740">
    <property type="component" value="Chromosome 7"/>
</dbReference>
<proteinExistence type="predicted"/>
<dbReference type="InterPro" id="IPR018247">
    <property type="entry name" value="EF_Hand_1_Ca_BS"/>
</dbReference>
<dbReference type="PROSITE" id="PS00018">
    <property type="entry name" value="EF_HAND_1"/>
    <property type="match status" value="1"/>
</dbReference>